<dbReference type="EMBL" id="LDXE02000004">
    <property type="protein sequence ID" value="PBN71492.1"/>
    <property type="molecule type" value="Genomic_DNA"/>
</dbReference>
<dbReference type="EMBL" id="CP024092">
    <property type="protein sequence ID" value="ATP24498.1"/>
    <property type="molecule type" value="Genomic_DNA"/>
</dbReference>
<dbReference type="Proteomes" id="UP000254088">
    <property type="component" value="Unassembled WGS sequence"/>
</dbReference>
<dbReference type="Proteomes" id="UP000372890">
    <property type="component" value="Unassembled WGS sequence"/>
</dbReference>
<evidence type="ECO:0000313" key="13">
    <source>
        <dbReference type="EMBL" id="ONG34184.1"/>
    </source>
</evidence>
<dbReference type="EMBL" id="QXHA01001250">
    <property type="protein sequence ID" value="RIB40731.1"/>
    <property type="molecule type" value="Genomic_DNA"/>
</dbReference>
<dbReference type="Proteomes" id="UP000255164">
    <property type="component" value="Unassembled WGS sequence"/>
</dbReference>
<reference evidence="17 48" key="1">
    <citation type="journal article" date="2015" name="Genome Announc.">
        <title>Draft Genome Sequences of Human-Pathogenic Escherichia coli O26:H11 Strains Carrying the stx2 Gene Only and Circulating in France.</title>
        <authorList>
            <person name="Delannoy S."/>
            <person name="Mariani-Kurkdjian P."/>
            <person name="Bonacorsi S."/>
            <person name="Liguori S."/>
            <person name="Ison S.A."/>
            <person name="Fach P."/>
        </authorList>
    </citation>
    <scope>NUCLEOTIDE SEQUENCE [LARGE SCALE GENOMIC DNA]</scope>
    <source>
        <strain evidence="17 48">34870</strain>
    </source>
</reference>
<dbReference type="Proteomes" id="UP000288459">
    <property type="component" value="Unassembled WGS sequence"/>
</dbReference>
<dbReference type="EMBL" id="UARW01000010">
    <property type="protein sequence ID" value="SQD00770.1"/>
    <property type="molecule type" value="Genomic_DNA"/>
</dbReference>
<evidence type="ECO:0000313" key="53">
    <source>
        <dbReference type="Proteomes" id="UP000225264"/>
    </source>
</evidence>
<evidence type="ECO:0000313" key="43">
    <source>
        <dbReference type="EMBL" id="STN12568.1"/>
    </source>
</evidence>
<dbReference type="Proteomes" id="UP000254174">
    <property type="component" value="Unassembled WGS sequence"/>
</dbReference>
<evidence type="ECO:0000313" key="73">
    <source>
        <dbReference type="Proteomes" id="UP000254428"/>
    </source>
</evidence>
<reference evidence="47 89" key="25">
    <citation type="submission" date="2019-03" db="EMBL/GenBank/DDBJ databases">
        <authorList>
            <consortium name="Pathogen Informatics"/>
        </authorList>
    </citation>
    <scope>NUCLEOTIDE SEQUENCE [LARGE SCALE GENOMIC DNA]</scope>
    <source>
        <strain evidence="47 89">NCTC9001</strain>
    </source>
</reference>
<evidence type="ECO:0000313" key="51">
    <source>
        <dbReference type="Proteomes" id="UP000197270"/>
    </source>
</evidence>
<dbReference type="EMBL" id="UGFO01000006">
    <property type="protein sequence ID" value="STN12568.1"/>
    <property type="molecule type" value="Genomic_DNA"/>
</dbReference>
<evidence type="ECO:0000313" key="36">
    <source>
        <dbReference type="EMBL" id="STI15183.1"/>
    </source>
</evidence>
<dbReference type="EMBL" id="UFZA01000001">
    <property type="protein sequence ID" value="STE04205.1"/>
    <property type="molecule type" value="Genomic_DNA"/>
</dbReference>
<evidence type="ECO:0000313" key="37">
    <source>
        <dbReference type="EMBL" id="STI79321.1"/>
    </source>
</evidence>
<evidence type="ECO:0000313" key="4">
    <source>
        <dbReference type="EMBL" id="AUY03568.1"/>
    </source>
</evidence>
<dbReference type="EMBL" id="UGBT01000002">
    <property type="protein sequence ID" value="STH70592.1"/>
    <property type="molecule type" value="Genomic_DNA"/>
</dbReference>
<dbReference type="EMBL" id="UGEX01000001">
    <property type="protein sequence ID" value="STL77282.1"/>
    <property type="molecule type" value="Genomic_DNA"/>
</dbReference>
<reference evidence="24 86" key="8">
    <citation type="submission" date="2017-08" db="EMBL/GenBank/DDBJ databases">
        <title>Sequencing of Escherichia coli CCPM 6219.</title>
        <authorList>
            <person name="Liu S.-L."/>
            <person name="Zhou Y.-J."/>
            <person name="Zhao M.-F."/>
        </authorList>
    </citation>
    <scope>NUCLEOTIDE SEQUENCE [LARGE SCALE GENOMIC DNA]</scope>
    <source>
        <strain evidence="24 86">CCPM 6219</strain>
    </source>
</reference>
<reference evidence="21 60" key="18">
    <citation type="submission" date="2018-06" db="EMBL/GenBank/DDBJ databases">
        <title>Draft genome sequence of mcr-1-harboring Escherichia coli isolated from wound infection of a hospitalized patient, in Bolivia.</title>
        <authorList>
            <person name="Munoz M.E."/>
            <person name="Moura Q."/>
            <person name="Ventura P.R.M."/>
            <person name="Bustos L.R."/>
            <person name="Ovando B.G."/>
            <person name="Terrazas D.I.V."/>
            <person name="Yarhui N.B."/>
            <person name="Cerdeira L."/>
            <person name="Lincopan N."/>
        </authorList>
    </citation>
    <scope>NUCLEOTIDE SEQUENCE [LARGE SCALE GENOMIC DNA]</scope>
    <source>
        <strain evidence="21 60">EcMLT</strain>
    </source>
</reference>
<evidence type="ECO:0000313" key="79">
    <source>
        <dbReference type="Proteomes" id="UP000255164"/>
    </source>
</evidence>
<dbReference type="EMBL" id="AAVTXU010000061">
    <property type="protein sequence ID" value="EGE1988984.1"/>
    <property type="molecule type" value="Genomic_DNA"/>
</dbReference>
<dbReference type="EMBL" id="BFXY01000080">
    <property type="protein sequence ID" value="GDH46790.1"/>
    <property type="molecule type" value="Genomic_DNA"/>
</dbReference>
<evidence type="ECO:0000313" key="30">
    <source>
        <dbReference type="EMBL" id="STD41669.1"/>
    </source>
</evidence>
<dbReference type="EMBL" id="BFIH01000086">
    <property type="protein sequence ID" value="GCO47409.1"/>
    <property type="molecule type" value="Genomic_DNA"/>
</dbReference>
<evidence type="ECO:0000313" key="61">
    <source>
        <dbReference type="Proteomes" id="UP000250385"/>
    </source>
</evidence>
<name>A0A0D6GAG9_ECOLX</name>
<evidence type="ECO:0000313" key="24">
    <source>
        <dbReference type="EMBL" id="RVE16693.1"/>
    </source>
</evidence>
<gene>
    <name evidence="17" type="ORF">ABE91_018780</name>
    <name evidence="12" type="ORF">AWP47_28095</name>
    <name evidence="46" type="ORF">BANRA_04544</name>
    <name evidence="16" type="ORF">BTQ06_28575</name>
    <name evidence="10" type="ORF">BvCmsKKP061_02889</name>
    <name evidence="13" type="ORF">BXT93_14670</name>
    <name evidence="19" type="ORF">C2M16_12025</name>
    <name evidence="4" type="ORF">C3F40_18460</name>
    <name evidence="14" type="ORF">CCS08_20980</name>
    <name evidence="15" type="ORF">CG702_23645</name>
    <name evidence="24" type="ORF">CIG67_01090</name>
    <name evidence="2" type="ORF">CQ842_13310</name>
    <name evidence="3" type="ORF">CR538_01350</name>
    <name evidence="18" type="ORF">CWS33_11745</name>
    <name evidence="23" type="ORF">D3C88_17035</name>
    <name evidence="45" type="ORF">D4N09_20385</name>
    <name evidence="20" type="ORF">DD762_18435</name>
    <name evidence="22" type="ORF">DIV22_06830</name>
    <name evidence="8" type="ORF">DL968_15370</name>
    <name evidence="21" type="ORF">DNQ45_28925</name>
    <name evidence="11" type="ORF">DNX30_14920</name>
    <name evidence="5" type="ORF">DS732_25400</name>
    <name evidence="6" type="ORF">E2863_04587</name>
    <name evidence="9" type="ORF">ExPECSC038_04951</name>
    <name evidence="7" type="ORF">FGAF848_23720</name>
    <name evidence="31" type="ORF">NCTC10082_02614</name>
    <name evidence="26" type="ORF">NCTC10279_00558</name>
    <name evidence="40" type="ORF">NCTC10429_00813</name>
    <name evidence="32" type="ORF">NCTC10764_03629</name>
    <name evidence="29" type="ORF">NCTC10767_01288</name>
    <name evidence="36" type="ORF">NCTC10865_00391</name>
    <name evidence="25" type="ORF">NCTC11126_00381</name>
    <name evidence="30" type="ORF">NCTC11181_02531</name>
    <name evidence="34" type="ORF">NCTC11341_02155</name>
    <name evidence="41" type="ORF">NCTC7922_04342</name>
    <name evidence="33" type="ORF">NCTC7927_00324</name>
    <name evidence="27" type="ORF">NCTC8009_01179</name>
    <name evidence="42" type="ORF">NCTC8333_00268</name>
    <name evidence="39" type="ORF">NCTC8603_03475</name>
    <name evidence="35" type="ORF">NCTC8621_00308</name>
    <name evidence="38" type="ORF">NCTC8622_00846</name>
    <name evidence="43" type="ORF">NCTC8960_02864</name>
    <name evidence="37" type="ORF">NCTC8985_04710</name>
    <name evidence="47" type="ORF">NCTC9001_03953</name>
    <name evidence="44" type="ORF">NCTC9075_00438</name>
    <name evidence="28" type="ORF">SAMEA3752557_03939</name>
</gene>
<dbReference type="Proteomes" id="UP000248865">
    <property type="component" value="Unassembled WGS sequence"/>
</dbReference>
<dbReference type="EMBL" id="UGCP01000002">
    <property type="protein sequence ID" value="STI81902.1"/>
    <property type="molecule type" value="Genomic_DNA"/>
</dbReference>
<evidence type="ECO:0000313" key="83">
    <source>
        <dbReference type="Proteomes" id="UP000281521"/>
    </source>
</evidence>
<dbReference type="EMBL" id="QFSS01000020">
    <property type="protein sequence ID" value="PZZ71960.1"/>
    <property type="molecule type" value="Genomic_DNA"/>
</dbReference>
<dbReference type="Proteomes" id="UP000303027">
    <property type="component" value="Unassembled WGS sequence"/>
</dbReference>
<dbReference type="Proteomes" id="UP000281900">
    <property type="component" value="Chromosome"/>
</dbReference>
<evidence type="ECO:0000313" key="47">
    <source>
        <dbReference type="EMBL" id="VFS30861.1"/>
    </source>
</evidence>
<dbReference type="EMBL" id="MTPS01000236">
    <property type="protein sequence ID" value="ONG34184.1"/>
    <property type="molecule type" value="Genomic_DNA"/>
</dbReference>
<evidence type="ECO:0000313" key="90">
    <source>
        <dbReference type="Proteomes" id="UP000460654"/>
    </source>
</evidence>
<reference evidence="6 84" key="21">
    <citation type="submission" date="2018-07" db="EMBL/GenBank/DDBJ databases">
        <title>Genomic analysis of colistin resistant EHEC isolated from cattle in Japan.</title>
        <authorList>
            <person name="Kusumoto M."/>
            <person name="Misumi W."/>
            <person name="Ogura Y."/>
            <person name="Hayashi T."/>
            <person name="Akiba M."/>
        </authorList>
    </citation>
    <scope>NUCLEOTIDE SEQUENCE [LARGE SCALE GENOMIC DNA]</scope>
    <source>
        <strain evidence="6 84">E2863</strain>
    </source>
</reference>
<evidence type="ECO:0000313" key="5">
    <source>
        <dbReference type="EMBL" id="AXO09417.1"/>
    </source>
</evidence>
<dbReference type="Proteomes" id="UP000256244">
    <property type="component" value="Chromosome"/>
</dbReference>
<dbReference type="Proteomes" id="UP000036331">
    <property type="component" value="Unassembled WGS sequence"/>
</dbReference>
<reference evidence="7" key="26">
    <citation type="submission" date="2023-10" db="EMBL/GenBank/DDBJ databases">
        <authorList>
            <person name="Leclercq S."/>
        </authorList>
    </citation>
    <scope>NUCLEOTIDE SEQUENCE</scope>
    <source>
        <strain evidence="7">F848</strain>
    </source>
</reference>
<evidence type="ECO:0000313" key="75">
    <source>
        <dbReference type="Proteomes" id="UP000254718"/>
    </source>
</evidence>
<evidence type="ECO:0000313" key="20">
    <source>
        <dbReference type="EMBL" id="PWH59064.1"/>
    </source>
</evidence>
<accession>A0A0D6GAG9</accession>
<dbReference type="Proteomes" id="UP000255201">
    <property type="component" value="Unassembled WGS sequence"/>
</dbReference>
<dbReference type="EMBL" id="CAADIS010000005">
    <property type="protein sequence ID" value="VFS30861.1"/>
    <property type="molecule type" value="Genomic_DNA"/>
</dbReference>
<dbReference type="Proteomes" id="UP000218543">
    <property type="component" value="Unassembled WGS sequence"/>
</dbReference>
<evidence type="ECO:0000313" key="87">
    <source>
        <dbReference type="Proteomes" id="UP000300926"/>
    </source>
</evidence>
<evidence type="ECO:0000313" key="49">
    <source>
        <dbReference type="Proteomes" id="UP000185794"/>
    </source>
</evidence>
<evidence type="ECO:0000313" key="19">
    <source>
        <dbReference type="EMBL" id="PNY67744.1"/>
    </source>
</evidence>
<evidence type="ECO:0000313" key="38">
    <source>
        <dbReference type="EMBL" id="STI81902.1"/>
    </source>
</evidence>
<dbReference type="EMBL" id="CP024141">
    <property type="protein sequence ID" value="AUJ99163.1"/>
    <property type="molecule type" value="Genomic_DNA"/>
</dbReference>
<evidence type="ECO:0000313" key="66">
    <source>
        <dbReference type="Proteomes" id="UP000254079"/>
    </source>
</evidence>
<evidence type="ECO:0000313" key="72">
    <source>
        <dbReference type="Proteomes" id="UP000254405"/>
    </source>
</evidence>
<evidence type="ECO:0000313" key="59">
    <source>
        <dbReference type="Proteomes" id="UP000248865"/>
    </source>
</evidence>
<evidence type="ECO:0000313" key="64">
    <source>
        <dbReference type="Proteomes" id="UP000250991"/>
    </source>
</evidence>
<evidence type="ECO:0000313" key="33">
    <source>
        <dbReference type="EMBL" id="STF91675.1"/>
    </source>
</evidence>
<dbReference type="Proteomes" id="UP000188967">
    <property type="component" value="Unassembled WGS sequence"/>
</dbReference>
<reference evidence="18 54" key="11">
    <citation type="submission" date="2017-12" db="EMBL/GenBank/DDBJ databases">
        <title>Rapid rising of carbapenem-resistant Enterobacteriaceae(CRE) and emergence of colistin resistance genemcr-1 in CRE in the hospital of Henan, China.</title>
        <authorList>
            <person name="Sun Q."/>
            <person name="Zhang R."/>
            <person name="Li Y."/>
            <person name="Shen Y."/>
            <person name="Zhang Y."/>
            <person name="Yang J."/>
            <person name="Shu L."/>
            <person name="Zhou H."/>
            <person name="Wang Y."/>
            <person name="Wang B."/>
            <person name="Shen Z."/>
        </authorList>
    </citation>
    <scope>NUCLEOTIDE SEQUENCE [LARGE SCALE GENOMIC DNA]</scope>
    <source>
        <strain evidence="18 54">3512</strain>
    </source>
</reference>
<reference evidence="3 55" key="10">
    <citation type="submission" date="2017-10" db="EMBL/GenBank/DDBJ databases">
        <title>mcr-1 positive E.coli isolates in China.</title>
        <authorList>
            <person name="Li B."/>
            <person name="Wang X."/>
        </authorList>
    </citation>
    <scope>NUCLEOTIDE SEQUENCE [LARGE SCALE GENOMIC DNA]</scope>
    <source>
        <strain evidence="3 55">14EC029</strain>
    </source>
</reference>
<dbReference type="Proteomes" id="UP000254043">
    <property type="component" value="Unassembled WGS sequence"/>
</dbReference>
<dbReference type="Proteomes" id="UP000234238">
    <property type="component" value="Chromosome"/>
</dbReference>
<dbReference type="EMBL" id="NHTF01000063">
    <property type="protein sequence ID" value="OWW53290.1"/>
    <property type="molecule type" value="Genomic_DNA"/>
</dbReference>
<evidence type="ECO:0000313" key="69">
    <source>
        <dbReference type="Proteomes" id="UP000254174"/>
    </source>
</evidence>
<dbReference type="Proteomes" id="UP000245761">
    <property type="component" value="Unassembled WGS sequence"/>
</dbReference>
<reference evidence="5 81" key="22">
    <citation type="submission" date="2018-08" db="EMBL/GenBank/DDBJ databases">
        <title>Complete genome sequencing and genomic characterization of five Escherichia coli strains co-producing MCR-1 and ESBLs from different origins in China.</title>
        <authorList>
            <person name="Bai L."/>
        </authorList>
    </citation>
    <scope>NUCLEOTIDE SEQUENCE [LARGE SCALE GENOMIC DNA]</scope>
    <source>
        <strain evidence="81">cq9</strain>
        <strain evidence="5">Cq9</strain>
    </source>
</reference>
<sequence length="93" mass="10523">MFGIIKLTIHTITGMWVSIVLFKLMTNGWSGFYFQCCVLSLVFLTVSWLLSGEWLAGKSKAEPSRSTLLSFTRYAFLKRAKRCSTTTKKTGTK</sequence>
<evidence type="ECO:0000313" key="50">
    <source>
        <dbReference type="Proteomes" id="UP000188967"/>
    </source>
</evidence>
<evidence type="ECO:0000313" key="54">
    <source>
        <dbReference type="Proteomes" id="UP000233549"/>
    </source>
</evidence>
<dbReference type="Proteomes" id="UP000197270">
    <property type="component" value="Unassembled WGS sequence"/>
</dbReference>
<evidence type="ECO:0000313" key="26">
    <source>
        <dbReference type="EMBL" id="SPX28374.1"/>
    </source>
</evidence>
<evidence type="ECO:0000313" key="22">
    <source>
        <dbReference type="EMBL" id="PZZ71960.1"/>
    </source>
</evidence>
<dbReference type="Proteomes" id="UP000254219">
    <property type="component" value="Unassembled WGS sequence"/>
</dbReference>
<evidence type="ECO:0000313" key="41">
    <source>
        <dbReference type="EMBL" id="STM18160.1"/>
    </source>
</evidence>
<evidence type="ECO:0000313" key="3">
    <source>
        <dbReference type="EMBL" id="AUJ99163.1"/>
    </source>
</evidence>
<dbReference type="Proteomes" id="UP000239554">
    <property type="component" value="Chromosome"/>
</dbReference>
<evidence type="ECO:0000313" key="70">
    <source>
        <dbReference type="Proteomes" id="UP000254181"/>
    </source>
</evidence>
<dbReference type="Proteomes" id="UP000284508">
    <property type="component" value="Unassembled WGS sequence"/>
</dbReference>
<evidence type="ECO:0000313" key="52">
    <source>
        <dbReference type="Proteomes" id="UP000218543"/>
    </source>
</evidence>
<dbReference type="EMBL" id="UGFE01000002">
    <property type="protein sequence ID" value="STM21430.1"/>
    <property type="molecule type" value="Genomic_DNA"/>
</dbReference>
<evidence type="ECO:0000313" key="78">
    <source>
        <dbReference type="Proteomes" id="UP000255153"/>
    </source>
</evidence>
<evidence type="ECO:0000313" key="27">
    <source>
        <dbReference type="EMBL" id="SQD00770.1"/>
    </source>
</evidence>
<evidence type="ECO:0000313" key="14">
    <source>
        <dbReference type="EMBL" id="OWW53290.1"/>
    </source>
</evidence>
<evidence type="ECO:0000313" key="2">
    <source>
        <dbReference type="EMBL" id="ATP24498.1"/>
    </source>
</evidence>
<evidence type="ECO:0000313" key="10">
    <source>
        <dbReference type="EMBL" id="GDH46790.1"/>
    </source>
</evidence>
<evidence type="ECO:0000313" key="40">
    <source>
        <dbReference type="EMBL" id="STL77282.1"/>
    </source>
</evidence>
<evidence type="ECO:0000313" key="39">
    <source>
        <dbReference type="EMBL" id="STK88358.1"/>
    </source>
</evidence>
<reference evidence="4 57" key="13">
    <citation type="journal article" date="2018" name="MBio">
        <title>Genomic Analysis of Hospital Plumbing Reveals Diverse Reservoir of Bacterial Plasmids Conferring Carbapenem Resistance.</title>
        <authorList>
            <consortium name="NISC Comparative Sequencing Program"/>
            <person name="Weingarten R.A."/>
            <person name="Johnson R.C."/>
            <person name="Conlan S."/>
            <person name="Ramsburg A.M."/>
            <person name="Dekker J.P."/>
            <person name="Lau A.F."/>
            <person name="Khil P."/>
            <person name="Odom R.T."/>
            <person name="Deming C."/>
            <person name="Park M."/>
            <person name="Thomas P.J."/>
            <person name="Henderson D.K."/>
            <person name="Palmore T.N."/>
            <person name="Segre J.A."/>
            <person name="Frank K.M."/>
        </authorList>
    </citation>
    <scope>NUCLEOTIDE SEQUENCE [LARGE SCALE GENOMIC DNA]</scope>
    <source>
        <strain evidence="4 57">ECONIH4</strain>
    </source>
</reference>
<dbReference type="Proteomes" id="UP000254718">
    <property type="component" value="Unassembled WGS sequence"/>
</dbReference>
<evidence type="ECO:0000313" key="80">
    <source>
        <dbReference type="Proteomes" id="UP000255201"/>
    </source>
</evidence>
<evidence type="ECO:0000313" key="55">
    <source>
        <dbReference type="Proteomes" id="UP000234238"/>
    </source>
</evidence>
<dbReference type="Proteomes" id="UP000249482">
    <property type="component" value="Unassembled WGS sequence"/>
</dbReference>
<evidence type="ECO:0000313" key="34">
    <source>
        <dbReference type="EMBL" id="STH70592.1"/>
    </source>
</evidence>
<evidence type="ECO:0000313" key="56">
    <source>
        <dbReference type="Proteomes" id="UP000236598"/>
    </source>
</evidence>
<dbReference type="Proteomes" id="UP000255057">
    <property type="component" value="Unassembled WGS sequence"/>
</dbReference>
<evidence type="ECO:0000313" key="62">
    <source>
        <dbReference type="Proteomes" id="UP000250561"/>
    </source>
</evidence>
<dbReference type="Proteomes" id="UP000236598">
    <property type="component" value="Unassembled WGS sequence"/>
</dbReference>
<evidence type="ECO:0000313" key="7">
    <source>
        <dbReference type="EMBL" id="CAK1210814.1"/>
    </source>
</evidence>
<dbReference type="Proteomes" id="UP000254079">
    <property type="component" value="Unassembled WGS sequence"/>
</dbReference>
<dbReference type="Proteomes" id="UP000250561">
    <property type="component" value="Unassembled WGS sequence"/>
</dbReference>
<dbReference type="Proteomes" id="UP000255153">
    <property type="component" value="Unassembled WGS sequence"/>
</dbReference>
<reference evidence="13 50" key="4">
    <citation type="submission" date="2017-01" db="EMBL/GenBank/DDBJ databases">
        <title>Draft genome sequence of an E. coli strain isolated from human, in Amazon, Brazil.</title>
        <authorList>
            <person name="Moura Q."/>
            <person name="Fernandes M.R."/>
            <person name="Cerdeira L."/>
            <person name="Vianello M."/>
            <person name="Souza T.A."/>
            <person name="Ienne S."/>
            <person name="Lincopan N."/>
        </authorList>
    </citation>
    <scope>NUCLEOTIDE SEQUENCE [LARGE SCALE GENOMIC DNA]</scope>
    <source>
        <strain evidence="13 50">ICBEcBL-II-13</strain>
    </source>
</reference>
<dbReference type="EMBL" id="UGBW01000003">
    <property type="protein sequence ID" value="STH80434.1"/>
    <property type="molecule type" value="Genomic_DNA"/>
</dbReference>
<reference evidence="12 49" key="3">
    <citation type="journal article" date="2017" name="Front. Cell. Infect. Microbiol.">
        <title>Chaperone-usher pili loci of human colonization factor-negative enterotoxigenic Escherichia coli.</title>
        <authorList>
            <person name="Del Canto F."/>
            <person name="Vidal R."/>
            <person name="Stine O.C."/>
            <person name="Pop M."/>
        </authorList>
    </citation>
    <scope>NUCLEOTIDE SEQUENCE [LARGE SCALE GENOMIC DNA]</scope>
    <source>
        <strain evidence="12 49">700324</strain>
    </source>
</reference>
<dbReference type="EMBL" id="UARS01000002">
    <property type="protein sequence ID" value="SPW38662.1"/>
    <property type="molecule type" value="Genomic_DNA"/>
</dbReference>
<reference evidence="19 56" key="14">
    <citation type="submission" date="2018-01" db="EMBL/GenBank/DDBJ databases">
        <title>Draft Genomic Sequencing Of Potential Extraintestinal Pathogenic Escherichia coli B8S18 Isolated From Retail Chicken Skin.</title>
        <authorList>
            <person name="Xu A."/>
            <person name="Tilman S."/>
            <person name="Wisser-Parker K."/>
            <person name="Sheen S."/>
            <person name="Sommers C."/>
        </authorList>
    </citation>
    <scope>NUCLEOTIDE SEQUENCE [LARGE SCALE GENOMIC DNA]</scope>
    <source>
        <strain evidence="19 56">B8S18Com</strain>
    </source>
</reference>
<reference evidence="46 83" key="24">
    <citation type="submission" date="2018-10" db="EMBL/GenBank/DDBJ databases">
        <authorList>
            <person name="Noll B N."/>
        </authorList>
    </citation>
    <scope>NUCLEOTIDE SEQUENCE [LARGE SCALE GENOMIC DNA]</scope>
    <source>
        <strain evidence="46">Ecoli022</strain>
    </source>
</reference>
<dbReference type="EMBL" id="UGAK01000003">
    <property type="protein sequence ID" value="STF91675.1"/>
    <property type="molecule type" value="Genomic_DNA"/>
</dbReference>
<feature type="transmembrane region" description="Helical" evidence="1">
    <location>
        <begin position="32"/>
        <end position="50"/>
    </location>
</feature>
<evidence type="ECO:0000313" key="23">
    <source>
        <dbReference type="EMBL" id="RIB40731.1"/>
    </source>
</evidence>
<dbReference type="EMBL" id="LRKC01000173">
    <property type="protein sequence ID" value="OKV04513.1"/>
    <property type="molecule type" value="Genomic_DNA"/>
</dbReference>
<dbReference type="EMBL" id="NNAK01000087">
    <property type="protein sequence ID" value="OZP00783.1"/>
    <property type="molecule type" value="Genomic_DNA"/>
</dbReference>
<evidence type="ECO:0000313" key="82">
    <source>
        <dbReference type="Proteomes" id="UP000264870"/>
    </source>
</evidence>
<dbReference type="EMBL" id="UGEE01000003">
    <property type="protein sequence ID" value="STK88358.1"/>
    <property type="molecule type" value="Genomic_DNA"/>
</dbReference>
<feature type="transmembrane region" description="Helical" evidence="1">
    <location>
        <begin position="7"/>
        <end position="26"/>
    </location>
</feature>
<evidence type="ECO:0000313" key="15">
    <source>
        <dbReference type="EMBL" id="OZP00783.1"/>
    </source>
</evidence>
<evidence type="ECO:0000313" key="65">
    <source>
        <dbReference type="Proteomes" id="UP000254043"/>
    </source>
</evidence>
<evidence type="ECO:0000313" key="67">
    <source>
        <dbReference type="Proteomes" id="UP000254088"/>
    </source>
</evidence>
<evidence type="ECO:0000313" key="12">
    <source>
        <dbReference type="EMBL" id="OKV04513.1"/>
    </source>
</evidence>
<dbReference type="EMBL" id="QKWZ01001139">
    <property type="protein sequence ID" value="PZT60212.1"/>
    <property type="molecule type" value="Genomic_DNA"/>
</dbReference>
<dbReference type="EMBL" id="UCZA01000026">
    <property type="protein sequence ID" value="SQP85062.1"/>
    <property type="molecule type" value="Genomic_DNA"/>
</dbReference>
<dbReference type="Proteomes" id="UP000185794">
    <property type="component" value="Unassembled WGS sequence"/>
</dbReference>
<dbReference type="AlphaFoldDB" id="A0A0D6GAG9"/>
<evidence type="ECO:0000313" key="91">
    <source>
        <dbReference type="Proteomes" id="UP001190091"/>
    </source>
</evidence>
<dbReference type="EMBL" id="UFYN01000002">
    <property type="protein sequence ID" value="STD41669.1"/>
    <property type="molecule type" value="Genomic_DNA"/>
</dbReference>
<dbReference type="Proteomes" id="UP000254159">
    <property type="component" value="Unassembled WGS sequence"/>
</dbReference>
<reference evidence="17" key="5">
    <citation type="submission" date="2017-03" db="EMBL/GenBank/DDBJ databases">
        <title>The mobilome is the main driver of stx2-positive O26:H11 Escherichia coli strains evolution.</title>
        <authorList>
            <person name="Delannoy S."/>
            <person name="Mariani-Kurkdjian P."/>
            <person name="Webb H.E."/>
            <person name="Bonacorsi S."/>
            <person name="Fach P."/>
        </authorList>
    </citation>
    <scope>NUCLEOTIDE SEQUENCE</scope>
    <source>
        <strain evidence="17">34870</strain>
    </source>
</reference>
<evidence type="ECO:0000313" key="48">
    <source>
        <dbReference type="Proteomes" id="UP000036331"/>
    </source>
</evidence>
<evidence type="ECO:0000313" key="25">
    <source>
        <dbReference type="EMBL" id="SPW38662.1"/>
    </source>
</evidence>
<dbReference type="Proteomes" id="UP000255093">
    <property type="component" value="Unassembled WGS sequence"/>
</dbReference>
<evidence type="ECO:0000313" key="16">
    <source>
        <dbReference type="EMBL" id="PAU10214.1"/>
    </source>
</evidence>
<dbReference type="Proteomes" id="UP001190091">
    <property type="component" value="Unassembled WGS sequence"/>
</dbReference>
<dbReference type="EMBL" id="UGCO01000001">
    <property type="protein sequence ID" value="STI79321.1"/>
    <property type="molecule type" value="Genomic_DNA"/>
</dbReference>
<dbReference type="Proteomes" id="UP000250385">
    <property type="component" value="Unassembled WGS sequence"/>
</dbReference>
<evidence type="ECO:0000313" key="63">
    <source>
        <dbReference type="Proteomes" id="UP000250671"/>
    </source>
</evidence>
<dbReference type="EMBL" id="MRVZ01000192">
    <property type="protein sequence ID" value="PAU10214.1"/>
    <property type="molecule type" value="Genomic_DNA"/>
</dbReference>
<dbReference type="EMBL" id="UGEM01000004">
    <property type="protein sequence ID" value="STP17030.1"/>
    <property type="molecule type" value="Genomic_DNA"/>
</dbReference>
<accession>A0A0J3YLN5</accession>
<dbReference type="EMBL" id="CP031546">
    <property type="protein sequence ID" value="AXO09417.1"/>
    <property type="molecule type" value="Genomic_DNA"/>
</dbReference>
<evidence type="ECO:0000313" key="32">
    <source>
        <dbReference type="EMBL" id="STE72898.1"/>
    </source>
</evidence>
<evidence type="ECO:0000313" key="35">
    <source>
        <dbReference type="EMBL" id="STH80434.1"/>
    </source>
</evidence>
<dbReference type="EMBL" id="UGCD01000002">
    <property type="protein sequence ID" value="STI15183.1"/>
    <property type="molecule type" value="Genomic_DNA"/>
</dbReference>
<dbReference type="Proteomes" id="UP000281521">
    <property type="component" value="Unassembled WGS sequence"/>
</dbReference>
<dbReference type="Proteomes" id="UP000254647">
    <property type="component" value="Unassembled WGS sequence"/>
</dbReference>
<reference evidence="16 52" key="2">
    <citation type="submission" date="2016-12" db="EMBL/GenBank/DDBJ databases">
        <title>Real-Time Genomic Investigation Underlying the Public Health Response to a Shiga Toxin-Producing Escherichia Coli O26:H11 Outbreak in a Nursery.</title>
        <authorList>
            <person name="Ferdous M."/>
            <person name="Moran-Gilad J."/>
            <person name="Rossen J.W."/>
            <person name="Gdalevich M."/>
        </authorList>
    </citation>
    <scope>NUCLEOTIDE SEQUENCE [LARGE SCALE GENOMIC DNA]</scope>
    <source>
        <strain evidence="16 52">STEC 514-2</strain>
    </source>
</reference>
<reference evidence="2 53" key="9">
    <citation type="submission" date="2017-10" db="EMBL/GenBank/DDBJ databases">
        <title>Genome and in vitro analysis of Escherichia coli resistant to antibiotic.</title>
        <authorList>
            <person name="Pereira U.P."/>
            <person name="Facimoto C.T."/>
            <person name="Campos P.A."/>
            <person name="Araujo B.F."/>
            <person name="Royer S."/>
            <person name="Goncalves I.R."/>
            <person name="Ferreira M.L."/>
            <person name="Gontijo P."/>
            <person name="Ribas R.M."/>
        </authorList>
    </citation>
    <scope>NUCLEOTIDE SEQUENCE [LARGE SCALE GENOMIC DNA]</scope>
    <source>
        <strain evidence="2 53">UFU_EC98</strain>
    </source>
</reference>
<dbReference type="Proteomes" id="UP000254181">
    <property type="component" value="Unassembled WGS sequence"/>
</dbReference>
<evidence type="ECO:0000313" key="46">
    <source>
        <dbReference type="EMBL" id="VCY85834.1"/>
    </source>
</evidence>
<reference evidence="22 59" key="17">
    <citation type="submission" date="2018-05" db="EMBL/GenBank/DDBJ databases">
        <title>Genomic sequencing of EHEC O26 New European Clone.</title>
        <authorList>
            <person name="Karnisova L."/>
            <person name="Nunvar J."/>
            <person name="Marejkova M."/>
            <person name="Mellmann A."/>
            <person name="Drevinek P."/>
            <person name="Blahova K."/>
            <person name="Bielaszewska M."/>
        </authorList>
    </citation>
    <scope>NUCLEOTIDE SEQUENCE [LARGE SCALE GENOMIC DNA]</scope>
    <source>
        <strain evidence="22 59">14-391</strain>
    </source>
</reference>
<evidence type="ECO:0000313" key="76">
    <source>
        <dbReference type="Proteomes" id="UP000255057"/>
    </source>
</evidence>
<dbReference type="EMBL" id="UGFC01000006">
    <property type="protein sequence ID" value="STM18160.1"/>
    <property type="molecule type" value="Genomic_DNA"/>
</dbReference>
<evidence type="ECO:0000313" key="28">
    <source>
        <dbReference type="EMBL" id="SQP85062.1"/>
    </source>
</evidence>
<evidence type="ECO:0000313" key="77">
    <source>
        <dbReference type="Proteomes" id="UP000255093"/>
    </source>
</evidence>
<evidence type="ECO:0000313" key="42">
    <source>
        <dbReference type="EMBL" id="STM21430.1"/>
    </source>
</evidence>
<dbReference type="EMBL" id="AP018802">
    <property type="protein sequence ID" value="BBF56008.1"/>
    <property type="molecule type" value="Genomic_DNA"/>
</dbReference>
<evidence type="ECO:0000313" key="89">
    <source>
        <dbReference type="Proteomes" id="UP000372890"/>
    </source>
</evidence>
<keyword evidence="1" id="KW-0472">Membrane</keyword>
<dbReference type="Proteomes" id="UP000250671">
    <property type="component" value="Unassembled WGS sequence"/>
</dbReference>
<dbReference type="EMBL" id="UASG01000006">
    <property type="protein sequence ID" value="SPX28374.1"/>
    <property type="molecule type" value="Genomic_DNA"/>
</dbReference>
<evidence type="ECO:0000313" key="86">
    <source>
        <dbReference type="Proteomes" id="UP000288459"/>
    </source>
</evidence>
<evidence type="ECO:0000313" key="17">
    <source>
        <dbReference type="EMBL" id="PBN71492.1"/>
    </source>
</evidence>
<dbReference type="Proteomes" id="UP000254405">
    <property type="component" value="Unassembled WGS sequence"/>
</dbReference>
<evidence type="ECO:0000313" key="6">
    <source>
        <dbReference type="EMBL" id="BBF56008.1"/>
    </source>
</evidence>
<evidence type="ECO:0000313" key="57">
    <source>
        <dbReference type="Proteomes" id="UP000239554"/>
    </source>
</evidence>
<reference evidence="61 62" key="20">
    <citation type="submission" date="2018-06" db="EMBL/GenBank/DDBJ databases">
        <authorList>
            <consortium name="Pathogen Informatics"/>
            <person name="Doyle S."/>
        </authorList>
    </citation>
    <scope>NUCLEOTIDE SEQUENCE [LARGE SCALE GENOMIC DNA]</scope>
    <source>
        <strain evidence="31 79">NCTC10082</strain>
        <strain evidence="26 61">NCTC10279</strain>
        <strain evidence="40 67">NCTC10429</strain>
        <strain evidence="32 80">NCTC10764</strain>
        <strain evidence="29 74">NCTC10767</strain>
        <strain evidence="36 68">NCTC10865</strain>
        <strain evidence="25 62">NCTC11126</strain>
        <strain evidence="30 71">NCTC11181</strain>
        <strain evidence="34 73">NCTC11341</strain>
        <strain evidence="41 69">NCTC7922</strain>
        <strain evidence="33 65">NCTC7927</strain>
        <strain evidence="27 64">NCTC8009</strain>
        <strain evidence="42 75">NCTC8333</strain>
        <strain evidence="39 78">NCTC8603</strain>
        <strain evidence="35 77">NCTC8621</strain>
        <strain evidence="38 66">NCTC8622</strain>
        <strain evidence="43 76">NCTC8960</strain>
        <strain evidence="37 72">NCTC8985</strain>
        <strain evidence="44 70">NCTC9075</strain>
        <strain evidence="28 63">VREC0535</strain>
    </source>
</reference>
<reference evidence="45 90" key="23">
    <citation type="submission" date="2018-09" db="EMBL/GenBank/DDBJ databases">
        <title>Persistent metagenomic signatures of early life antibiotic treatment in the infant gut microbiota and resistome.</title>
        <authorList>
            <person name="Gasparrini A.J."/>
        </authorList>
    </citation>
    <scope>NUCLEOTIDE SEQUENCE [LARGE SCALE GENOMIC DNA]</scope>
    <source>
        <strain evidence="45 90">T0181B.E-10</strain>
    </source>
</reference>
<organism evidence="7 91">
    <name type="scientific">Escherichia coli</name>
    <dbReference type="NCBI Taxonomy" id="562"/>
    <lineage>
        <taxon>Bacteria</taxon>
        <taxon>Pseudomonadati</taxon>
        <taxon>Pseudomonadota</taxon>
        <taxon>Gammaproteobacteria</taxon>
        <taxon>Enterobacterales</taxon>
        <taxon>Enterobacteriaceae</taxon>
        <taxon>Escherichia</taxon>
    </lineage>
</organism>
<dbReference type="Proteomes" id="UP000254428">
    <property type="component" value="Unassembled WGS sequence"/>
</dbReference>
<dbReference type="Proteomes" id="UP000854059">
    <property type="component" value="Unassembled WGS sequence"/>
</dbReference>
<reference evidence="14 51" key="6">
    <citation type="submission" date="2017-05" db="EMBL/GenBank/DDBJ databases">
        <title>Sequencing of Escherichia coli that cause persistent and transient Mastitis.</title>
        <authorList>
            <person name="Thacker T.C."/>
            <person name="Lippolis J.D."/>
            <person name="Brunelle B.W."/>
            <person name="Casey T.A."/>
            <person name="Reinhardt T.A."/>
            <person name="Sacco R.E."/>
            <person name="Holman D.B."/>
        </authorList>
    </citation>
    <scope>NUCLEOTIDE SEQUENCE [LARGE SCALE GENOMIC DNA]</scope>
    <source>
        <strain evidence="14 51">ECA-B</strain>
    </source>
</reference>
<dbReference type="EMBL" id="UFZL01000002">
    <property type="protein sequence ID" value="STE72898.1"/>
    <property type="molecule type" value="Genomic_DNA"/>
</dbReference>
<keyword evidence="1" id="KW-1133">Transmembrane helix</keyword>
<evidence type="ECO:0000313" key="58">
    <source>
        <dbReference type="Proteomes" id="UP000245761"/>
    </source>
</evidence>
<evidence type="ECO:0000256" key="1">
    <source>
        <dbReference type="SAM" id="Phobius"/>
    </source>
</evidence>
<evidence type="ECO:0000313" key="85">
    <source>
        <dbReference type="Proteomes" id="UP000284508"/>
    </source>
</evidence>
<evidence type="ECO:0000313" key="81">
    <source>
        <dbReference type="Proteomes" id="UP000256244"/>
    </source>
</evidence>
<dbReference type="EMBL" id="CAUZHL010000003">
    <property type="protein sequence ID" value="CAK1210814.1"/>
    <property type="molecule type" value="Genomic_DNA"/>
</dbReference>
<reference evidence="23 85" key="12">
    <citation type="journal article" date="2018" name="BMC Microbiol.">
        <title>Genome sequencing of strains of the most prevalent clonal group of O1:K1:H7 Escherichia coli that causes neonatal meningitis in France.</title>
        <authorList>
            <person name="Geslain G."/>
            <person name="Birgy A."/>
            <person name="Adiba S."/>
            <person name="Magnan M."/>
            <person name="Courroux C."/>
            <person name="Levy C."/>
            <person name="Cohen R."/>
            <person name="Bidet P."/>
            <person name="Bonacorsi S."/>
        </authorList>
    </citation>
    <scope>NUCLEOTIDE SEQUENCE [LARGE SCALE GENOMIC DNA]</scope>
    <source>
        <strain evidence="23 85">S308</strain>
    </source>
</reference>
<evidence type="ECO:0000313" key="8">
    <source>
        <dbReference type="EMBL" id="EGE1988984.1"/>
    </source>
</evidence>
<evidence type="ECO:0000313" key="11">
    <source>
        <dbReference type="EMBL" id="MJL94035.1"/>
    </source>
</evidence>
<evidence type="ECO:0000313" key="29">
    <source>
        <dbReference type="EMBL" id="STC77045.1"/>
    </source>
</evidence>
<evidence type="ECO:0000313" key="31">
    <source>
        <dbReference type="EMBL" id="STE04205.1"/>
    </source>
</evidence>
<evidence type="ECO:0000313" key="21">
    <source>
        <dbReference type="EMBL" id="PZT60212.1"/>
    </source>
</evidence>
<evidence type="ECO:0000313" key="9">
    <source>
        <dbReference type="EMBL" id="GCO47409.1"/>
    </source>
</evidence>
<dbReference type="EMBL" id="QEMT01000034">
    <property type="protein sequence ID" value="PWH59064.1"/>
    <property type="molecule type" value="Genomic_DNA"/>
</dbReference>
<dbReference type="EMBL" id="NPIM01000036">
    <property type="protein sequence ID" value="RVE16693.1"/>
    <property type="molecule type" value="Genomic_DNA"/>
</dbReference>
<evidence type="ECO:0000313" key="68">
    <source>
        <dbReference type="Proteomes" id="UP000254159"/>
    </source>
</evidence>
<evidence type="ECO:0000313" key="45">
    <source>
        <dbReference type="EMBL" id="TXU32074.1"/>
    </source>
</evidence>
<dbReference type="EMBL" id="UFXW01000004">
    <property type="protein sequence ID" value="STC77045.1"/>
    <property type="molecule type" value="Genomic_DNA"/>
</dbReference>
<evidence type="ECO:0000313" key="18">
    <source>
        <dbReference type="EMBL" id="PKD89895.1"/>
    </source>
</evidence>
<dbReference type="Proteomes" id="UP000233549">
    <property type="component" value="Unassembled WGS sequence"/>
</dbReference>
<dbReference type="EMBL" id="RTJF01000015">
    <property type="protein sequence ID" value="MJL94035.1"/>
    <property type="molecule type" value="Genomic_DNA"/>
</dbReference>
<dbReference type="EMBL" id="UWXJ01000001">
    <property type="protein sequence ID" value="VCY85834.1"/>
    <property type="molecule type" value="Genomic_DNA"/>
</dbReference>
<dbReference type="EMBL" id="PPHQ01000008">
    <property type="protein sequence ID" value="PNY67744.1"/>
    <property type="molecule type" value="Genomic_DNA"/>
</dbReference>
<reference evidence="11" key="19">
    <citation type="submission" date="2018-06" db="EMBL/GenBank/DDBJ databases">
        <authorList>
            <person name="Ashton P.M."/>
            <person name="Dallman T."/>
            <person name="Nair S."/>
            <person name="De Pinna E."/>
            <person name="Peters T."/>
            <person name="Grant K."/>
        </authorList>
    </citation>
    <scope>NUCLEOTIDE SEQUENCE [LARGE SCALE GENOMIC DNA]</scope>
    <source>
        <strain evidence="8">412057</strain>
        <strain evidence="11">462023</strain>
    </source>
</reference>
<protein>
    <submittedName>
        <fullName evidence="7">Uncharacterized protein</fullName>
    </submittedName>
</protein>
<dbReference type="Proteomes" id="UP000250991">
    <property type="component" value="Unassembled WGS sequence"/>
</dbReference>
<dbReference type="EMBL" id="QYOH01000029">
    <property type="protein sequence ID" value="TXU32074.1"/>
    <property type="molecule type" value="Genomic_DNA"/>
</dbReference>
<dbReference type="Proteomes" id="UP000264870">
    <property type="component" value="Unassembled WGS sequence"/>
</dbReference>
<keyword evidence="1" id="KW-0812">Transmembrane</keyword>
<dbReference type="Proteomes" id="UP000460654">
    <property type="component" value="Unassembled WGS sequence"/>
</dbReference>
<reference evidence="87 88" key="16">
    <citation type="submission" date="2018-04" db="EMBL/GenBank/DDBJ databases">
        <title>Large scale genomics of bovine and human commensal E. coli to reveal the emerging process of EHEC.</title>
        <authorList>
            <person name="Arimizu Y."/>
            <person name="Ogura Y."/>
        </authorList>
    </citation>
    <scope>NUCLEOTIDE SEQUENCE [LARGE SCALE GENOMIC DNA]</scope>
    <source>
        <strain evidence="9 87">ECSC038</strain>
        <strain evidence="10 88">KK-P061</strain>
    </source>
</reference>
<dbReference type="Proteomes" id="UP000885382">
    <property type="component" value="Unassembled WGS sequence"/>
</dbReference>
<evidence type="ECO:0000313" key="60">
    <source>
        <dbReference type="Proteomes" id="UP000249482"/>
    </source>
</evidence>
<reference evidence="20 58" key="15">
    <citation type="submission" date="2018-04" db="EMBL/GenBank/DDBJ databases">
        <title>Draft Genomic Sequencing Of Potential Extraintestinal Pathogenic Escherichia coli B8S56 Isolated from Retail Chicken Skin.</title>
        <authorList>
            <person name="Xu A."/>
            <person name="Tilman S."/>
            <person name="Wisser-Parker K."/>
            <person name="Scullen O.J."/>
            <person name="Sommers C."/>
        </authorList>
    </citation>
    <scope>NUCLEOTIDE SEQUENCE [LARGE SCALE GENOMIC DNA]</scope>
    <source>
        <strain evidence="20 58">B8S56</strain>
    </source>
</reference>
<proteinExistence type="predicted"/>
<accession>A0A379YL76</accession>
<dbReference type="Proteomes" id="UP000300926">
    <property type="component" value="Unassembled WGS sequence"/>
</dbReference>
<dbReference type="EMBL" id="PITP01000009">
    <property type="protein sequence ID" value="PKD89895.1"/>
    <property type="molecule type" value="Genomic_DNA"/>
</dbReference>
<reference evidence="15 82" key="7">
    <citation type="submission" date="2017-07" db="EMBL/GenBank/DDBJ databases">
        <authorList>
            <person name="Zhi S."/>
            <person name="Banting G."/>
            <person name="Neumann N."/>
        </authorList>
    </citation>
    <scope>NUCLEOTIDE SEQUENCE [LARGE SCALE GENOMIC DNA]</scope>
    <source>
        <strain evidence="15 82">WW41</strain>
    </source>
</reference>
<evidence type="ECO:0000313" key="88">
    <source>
        <dbReference type="Proteomes" id="UP000303027"/>
    </source>
</evidence>
<evidence type="ECO:0000313" key="84">
    <source>
        <dbReference type="Proteomes" id="UP000281900"/>
    </source>
</evidence>
<dbReference type="EMBL" id="CP026399">
    <property type="protein sequence ID" value="AUY03568.1"/>
    <property type="molecule type" value="Genomic_DNA"/>
</dbReference>
<evidence type="ECO:0000313" key="71">
    <source>
        <dbReference type="Proteomes" id="UP000254219"/>
    </source>
</evidence>
<evidence type="ECO:0000313" key="74">
    <source>
        <dbReference type="Proteomes" id="UP000254647"/>
    </source>
</evidence>
<evidence type="ECO:0000313" key="44">
    <source>
        <dbReference type="EMBL" id="STP17030.1"/>
    </source>
</evidence>